<dbReference type="GO" id="GO:0008360">
    <property type="term" value="P:regulation of cell shape"/>
    <property type="evidence" value="ECO:0007669"/>
    <property type="project" value="UniProtKB-KW"/>
</dbReference>
<gene>
    <name evidence="11" type="ordered locus">Emin_1275</name>
</gene>
<evidence type="ECO:0000256" key="1">
    <source>
        <dbReference type="ARBA" id="ARBA00004651"/>
    </source>
</evidence>
<feature type="transmembrane region" description="Helical" evidence="10">
    <location>
        <begin position="408"/>
        <end position="426"/>
    </location>
</feature>
<dbReference type="InterPro" id="IPR050833">
    <property type="entry name" value="Poly_Biosynth_Transport"/>
</dbReference>
<evidence type="ECO:0000256" key="8">
    <source>
        <dbReference type="ARBA" id="ARBA00060041"/>
    </source>
</evidence>
<evidence type="ECO:0000256" key="2">
    <source>
        <dbReference type="ARBA" id="ARBA00022475"/>
    </source>
</evidence>
<evidence type="ECO:0000313" key="11">
    <source>
        <dbReference type="EMBL" id="ACC98825.1"/>
    </source>
</evidence>
<sequence length="495" mass="55736">MKRLFNEYSYRKGAVVSVACSCVWKLLSFINSIIIAFLFGAYYGTDIYFYLIMAAGIGSNLALSYNTNVVIPHASYIAKQSKESEIKFLNLFIYFYIAAGFIFIVFGGVTPGFWLNLISRFNIITPAAESLFVLALIYFAFLLLTQLLINILERHRIFGIAYLSPLNAALPLLLLLCFHKTLGVAAMLCGFIAAQFIQSAACVLIMFVKLDWKITPSLESVDKNFIKNSLGSLGGEILVLINSFLPLFLMTGFGSGVLSALNYAKQIFDSPTEIITNRITAVTRIKFNELSTEKNTKNLADYFYQNLTVLLLIMTPVAVFTAAFSYDIVTLFFKRGSFSSENVRQTSLFVSFFMPSIILLLPVYLHRNLASAERRLKEFFKYQFINAVVFAALILICMRQIGPLGYPVAFFWGNVFWLCLAPVFLSKYLNFISHKKTIFLMLSVLVFGLVSLAPSIAAAKFIDMLFLRIFICGSIYVVCFALLAYLARGKYKKYI</sequence>
<keyword evidence="4" id="KW-0133">Cell shape</keyword>
<keyword evidence="3 10" id="KW-0812">Transmembrane</keyword>
<feature type="transmembrane region" description="Helical" evidence="10">
    <location>
        <begin position="237"/>
        <end position="261"/>
    </location>
</feature>
<protein>
    <submittedName>
        <fullName evidence="11">Uncharacterized membrane protein, putative virulence factor</fullName>
    </submittedName>
</protein>
<feature type="transmembrane region" description="Helical" evidence="10">
    <location>
        <begin position="185"/>
        <end position="208"/>
    </location>
</feature>
<dbReference type="STRING" id="445932.Emin_1275"/>
<name>B2KE79_ELUMP</name>
<dbReference type="GO" id="GO:0005886">
    <property type="term" value="C:plasma membrane"/>
    <property type="evidence" value="ECO:0007669"/>
    <property type="project" value="UniProtKB-SubCell"/>
</dbReference>
<keyword evidence="2" id="KW-1003">Cell membrane</keyword>
<feature type="transmembrane region" description="Helical" evidence="10">
    <location>
        <begin position="157"/>
        <end position="178"/>
    </location>
</feature>
<feature type="transmembrane region" description="Helical" evidence="10">
    <location>
        <begin position="438"/>
        <end position="459"/>
    </location>
</feature>
<evidence type="ECO:0000256" key="7">
    <source>
        <dbReference type="ARBA" id="ARBA00023136"/>
    </source>
</evidence>
<keyword evidence="5" id="KW-0573">Peptidoglycan synthesis</keyword>
<feature type="transmembrane region" description="Helical" evidence="10">
    <location>
        <begin position="130"/>
        <end position="151"/>
    </location>
</feature>
<organism evidence="11 12">
    <name type="scientific">Elusimicrobium minutum (strain Pei191)</name>
    <dbReference type="NCBI Taxonomy" id="445932"/>
    <lineage>
        <taxon>Bacteria</taxon>
        <taxon>Pseudomonadati</taxon>
        <taxon>Elusimicrobiota</taxon>
        <taxon>Elusimicrobia</taxon>
        <taxon>Elusimicrobiales</taxon>
        <taxon>Elusimicrobiaceae</taxon>
        <taxon>Elusimicrobium</taxon>
    </lineage>
</organism>
<keyword evidence="7 10" id="KW-0472">Membrane</keyword>
<evidence type="ECO:0000256" key="9">
    <source>
        <dbReference type="ARBA" id="ARBA00061532"/>
    </source>
</evidence>
<dbReference type="GO" id="GO:0009252">
    <property type="term" value="P:peptidoglycan biosynthetic process"/>
    <property type="evidence" value="ECO:0007669"/>
    <property type="project" value="UniProtKB-KW"/>
</dbReference>
<comment type="subcellular location">
    <subcellularLocation>
        <location evidence="1">Cell membrane</location>
        <topology evidence="1">Multi-pass membrane protein</topology>
    </subcellularLocation>
</comment>
<evidence type="ECO:0000256" key="5">
    <source>
        <dbReference type="ARBA" id="ARBA00022984"/>
    </source>
</evidence>
<dbReference type="Proteomes" id="UP000001029">
    <property type="component" value="Chromosome"/>
</dbReference>
<dbReference type="PANTHER" id="PTHR30250">
    <property type="entry name" value="PST FAMILY PREDICTED COLANIC ACID TRANSPORTER"/>
    <property type="match status" value="1"/>
</dbReference>
<feature type="transmembrane region" description="Helical" evidence="10">
    <location>
        <begin position="307"/>
        <end position="326"/>
    </location>
</feature>
<dbReference type="KEGG" id="emi:Emin_1275"/>
<comment type="function">
    <text evidence="8">Involved in peptidoglycan biosynthesis. Transports lipid-linked peptidoglycan precursors from the inner to the outer leaflet of the cytoplasmic membrane.</text>
</comment>
<dbReference type="OrthoDB" id="9804143at2"/>
<comment type="similarity">
    <text evidence="9">Belongs to the MurJ/MviN family.</text>
</comment>
<evidence type="ECO:0000256" key="6">
    <source>
        <dbReference type="ARBA" id="ARBA00022989"/>
    </source>
</evidence>
<feature type="transmembrane region" description="Helical" evidence="10">
    <location>
        <begin position="465"/>
        <end position="487"/>
    </location>
</feature>
<dbReference type="InterPro" id="IPR004268">
    <property type="entry name" value="MurJ"/>
</dbReference>
<evidence type="ECO:0000256" key="3">
    <source>
        <dbReference type="ARBA" id="ARBA00022692"/>
    </source>
</evidence>
<dbReference type="PANTHER" id="PTHR30250:SF11">
    <property type="entry name" value="O-ANTIGEN TRANSPORTER-RELATED"/>
    <property type="match status" value="1"/>
</dbReference>
<dbReference type="Pfam" id="PF03023">
    <property type="entry name" value="MurJ"/>
    <property type="match status" value="1"/>
</dbReference>
<reference evidence="11 12" key="1">
    <citation type="journal article" date="2009" name="Appl. Environ. Microbiol.">
        <title>Genomic analysis of 'Elusimicrobium minutum,' the first cultivated representative of the phylum 'Elusimicrobia' (formerly termite group 1).</title>
        <authorList>
            <person name="Herlemann D.P.R."/>
            <person name="Geissinger O."/>
            <person name="Ikeda-Ohtsubo W."/>
            <person name="Kunin V."/>
            <person name="Sun H."/>
            <person name="Lapidus A."/>
            <person name="Hugenholtz P."/>
            <person name="Brune A."/>
        </authorList>
    </citation>
    <scope>NUCLEOTIDE SEQUENCE [LARGE SCALE GENOMIC DNA]</scope>
    <source>
        <strain evidence="11 12">Pei191</strain>
    </source>
</reference>
<dbReference type="EMBL" id="CP001055">
    <property type="protein sequence ID" value="ACC98825.1"/>
    <property type="molecule type" value="Genomic_DNA"/>
</dbReference>
<proteinExistence type="inferred from homology"/>
<accession>B2KE79</accession>
<evidence type="ECO:0000256" key="4">
    <source>
        <dbReference type="ARBA" id="ARBA00022960"/>
    </source>
</evidence>
<feature type="transmembrane region" description="Helical" evidence="10">
    <location>
        <begin position="384"/>
        <end position="402"/>
    </location>
</feature>
<keyword evidence="12" id="KW-1185">Reference proteome</keyword>
<feature type="transmembrane region" description="Helical" evidence="10">
    <location>
        <begin position="346"/>
        <end position="364"/>
    </location>
</feature>
<keyword evidence="6 10" id="KW-1133">Transmembrane helix</keyword>
<feature type="transmembrane region" description="Helical" evidence="10">
    <location>
        <begin position="91"/>
        <end position="118"/>
    </location>
</feature>
<evidence type="ECO:0000313" key="12">
    <source>
        <dbReference type="Proteomes" id="UP000001029"/>
    </source>
</evidence>
<dbReference type="RefSeq" id="WP_012415440.1">
    <property type="nucleotide sequence ID" value="NC_010644.1"/>
</dbReference>
<evidence type="ECO:0000256" key="10">
    <source>
        <dbReference type="SAM" id="Phobius"/>
    </source>
</evidence>
<dbReference type="HOGENOM" id="CLU_550668_0_0_0"/>
<dbReference type="AlphaFoldDB" id="B2KE79"/>
<feature type="transmembrane region" description="Helical" evidence="10">
    <location>
        <begin position="14"/>
        <end position="40"/>
    </location>
</feature>